<keyword evidence="6" id="KW-0028">Amino-acid biosynthesis</keyword>
<dbReference type="InterPro" id="IPR014729">
    <property type="entry name" value="Rossmann-like_a/b/a_fold"/>
</dbReference>
<dbReference type="InterPro" id="IPR033738">
    <property type="entry name" value="AsnB_N"/>
</dbReference>
<protein>
    <recommendedName>
        <fullName evidence="3">asparagine synthase (glutamine-hydrolyzing)</fullName>
        <ecNumber evidence="3">6.3.5.4</ecNumber>
    </recommendedName>
</protein>
<comment type="catalytic activity">
    <reaction evidence="8">
        <text>L-aspartate + L-glutamine + ATP + H2O = L-asparagine + L-glutamate + AMP + diphosphate + H(+)</text>
        <dbReference type="Rhea" id="RHEA:12228"/>
        <dbReference type="ChEBI" id="CHEBI:15377"/>
        <dbReference type="ChEBI" id="CHEBI:15378"/>
        <dbReference type="ChEBI" id="CHEBI:29985"/>
        <dbReference type="ChEBI" id="CHEBI:29991"/>
        <dbReference type="ChEBI" id="CHEBI:30616"/>
        <dbReference type="ChEBI" id="CHEBI:33019"/>
        <dbReference type="ChEBI" id="CHEBI:58048"/>
        <dbReference type="ChEBI" id="CHEBI:58359"/>
        <dbReference type="ChEBI" id="CHEBI:456215"/>
        <dbReference type="EC" id="6.3.5.4"/>
    </reaction>
</comment>
<proteinExistence type="inferred from homology"/>
<dbReference type="SUPFAM" id="SSF52402">
    <property type="entry name" value="Adenine nucleotide alpha hydrolases-like"/>
    <property type="match status" value="1"/>
</dbReference>
<dbReference type="InterPro" id="IPR017932">
    <property type="entry name" value="GATase_2_dom"/>
</dbReference>
<dbReference type="GO" id="GO:0004066">
    <property type="term" value="F:asparagine synthase (glutamine-hydrolyzing) activity"/>
    <property type="evidence" value="ECO:0007669"/>
    <property type="project" value="UniProtKB-EC"/>
</dbReference>
<keyword evidence="7" id="KW-0315">Glutamine amidotransferase</keyword>
<keyword evidence="6" id="KW-0061">Asparagine biosynthesis</keyword>
<dbReference type="RefSeq" id="WP_315570259.1">
    <property type="nucleotide sequence ID" value="NZ_CP118866.1"/>
</dbReference>
<evidence type="ECO:0000256" key="2">
    <source>
        <dbReference type="ARBA" id="ARBA00005752"/>
    </source>
</evidence>
<evidence type="ECO:0000256" key="3">
    <source>
        <dbReference type="ARBA" id="ARBA00012737"/>
    </source>
</evidence>
<evidence type="ECO:0000256" key="5">
    <source>
        <dbReference type="ARBA" id="ARBA00022840"/>
    </source>
</evidence>
<gene>
    <name evidence="10" type="primary">asnB</name>
    <name evidence="10" type="ORF">PYS61_03430</name>
</gene>
<dbReference type="SUPFAM" id="SSF56235">
    <property type="entry name" value="N-terminal nucleophile aminohydrolases (Ntn hydrolases)"/>
    <property type="match status" value="1"/>
</dbReference>
<evidence type="ECO:0000313" key="11">
    <source>
        <dbReference type="Proteomes" id="UP001220478"/>
    </source>
</evidence>
<dbReference type="InterPro" id="IPR006426">
    <property type="entry name" value="Asn_synth_AEB"/>
</dbReference>
<dbReference type="PANTHER" id="PTHR43284">
    <property type="entry name" value="ASPARAGINE SYNTHETASE (GLUTAMINE-HYDROLYZING)"/>
    <property type="match status" value="1"/>
</dbReference>
<dbReference type="EMBL" id="CP118868">
    <property type="protein sequence ID" value="WEG35011.1"/>
    <property type="molecule type" value="Genomic_DNA"/>
</dbReference>
<evidence type="ECO:0000259" key="9">
    <source>
        <dbReference type="PROSITE" id="PS51278"/>
    </source>
</evidence>
<reference evidence="10 11" key="1">
    <citation type="submission" date="2023-02" db="EMBL/GenBank/DDBJ databases">
        <title>Novel Oscillospiraceae bacterial genomes.</title>
        <authorList>
            <person name="Srinivasan S."/>
            <person name="Austin M.N."/>
            <person name="Fiedler T.L."/>
            <person name="Strenk S.M."/>
            <person name="Agnew K.J."/>
            <person name="Nagana Gowda G.A."/>
            <person name="Raftery D."/>
            <person name="Beamer M.A."/>
            <person name="Achilles S.L."/>
            <person name="Wiesenfeld H.C."/>
            <person name="Fredricks D.N."/>
            <person name="Hillier S.L."/>
        </authorList>
    </citation>
    <scope>NUCLEOTIDE SEQUENCE [LARGE SCALE GENOMIC DNA]</scope>
    <source>
        <strain evidence="10 11">CHIC02 1186E3-8</strain>
    </source>
</reference>
<feature type="domain" description="Glutamine amidotransferase type-2" evidence="9">
    <location>
        <begin position="2"/>
        <end position="219"/>
    </location>
</feature>
<evidence type="ECO:0000256" key="7">
    <source>
        <dbReference type="ARBA" id="ARBA00022962"/>
    </source>
</evidence>
<keyword evidence="10" id="KW-0436">Ligase</keyword>
<dbReference type="NCBIfam" id="TIGR01536">
    <property type="entry name" value="asn_synth_AEB"/>
    <property type="match status" value="1"/>
</dbReference>
<accession>A0ABY8C2W0</accession>
<evidence type="ECO:0000256" key="1">
    <source>
        <dbReference type="ARBA" id="ARBA00005187"/>
    </source>
</evidence>
<dbReference type="Pfam" id="PF00733">
    <property type="entry name" value="Asn_synthase"/>
    <property type="match status" value="1"/>
</dbReference>
<comment type="pathway">
    <text evidence="1">Amino-acid biosynthesis; L-asparagine biosynthesis; L-asparagine from L-aspartate (L-Gln route): step 1/1.</text>
</comment>
<comment type="similarity">
    <text evidence="2">Belongs to the asparagine synthetase family.</text>
</comment>
<dbReference type="InterPro" id="IPR051786">
    <property type="entry name" value="ASN_synthetase/amidase"/>
</dbReference>
<evidence type="ECO:0000256" key="4">
    <source>
        <dbReference type="ARBA" id="ARBA00022741"/>
    </source>
</evidence>
<dbReference type="InterPro" id="IPR001962">
    <property type="entry name" value="Asn_synthase"/>
</dbReference>
<keyword evidence="5" id="KW-0067">ATP-binding</keyword>
<organism evidence="10 11">
    <name type="scientific">Amygdalobacter indicium</name>
    <dbReference type="NCBI Taxonomy" id="3029272"/>
    <lineage>
        <taxon>Bacteria</taxon>
        <taxon>Bacillati</taxon>
        <taxon>Bacillota</taxon>
        <taxon>Clostridia</taxon>
        <taxon>Eubacteriales</taxon>
        <taxon>Oscillospiraceae</taxon>
        <taxon>Amygdalobacter</taxon>
    </lineage>
</organism>
<keyword evidence="11" id="KW-1185">Reference proteome</keyword>
<dbReference type="Pfam" id="PF13537">
    <property type="entry name" value="GATase_7"/>
    <property type="match status" value="1"/>
</dbReference>
<dbReference type="CDD" id="cd01991">
    <property type="entry name" value="Asn_synthase_B_C"/>
    <property type="match status" value="1"/>
</dbReference>
<evidence type="ECO:0000256" key="8">
    <source>
        <dbReference type="ARBA" id="ARBA00048741"/>
    </source>
</evidence>
<dbReference type="Gene3D" id="3.40.50.620">
    <property type="entry name" value="HUPs"/>
    <property type="match status" value="1"/>
</dbReference>
<dbReference type="PANTHER" id="PTHR43284:SF1">
    <property type="entry name" value="ASPARAGINE SYNTHETASE"/>
    <property type="match status" value="1"/>
</dbReference>
<name>A0ABY8C2W0_9FIRM</name>
<dbReference type="EC" id="6.3.5.4" evidence="3"/>
<dbReference type="CDD" id="cd00712">
    <property type="entry name" value="AsnB"/>
    <property type="match status" value="1"/>
</dbReference>
<evidence type="ECO:0000313" key="10">
    <source>
        <dbReference type="EMBL" id="WEG35011.1"/>
    </source>
</evidence>
<keyword evidence="4" id="KW-0547">Nucleotide-binding</keyword>
<dbReference type="Gene3D" id="3.60.20.10">
    <property type="entry name" value="Glutamine Phosphoribosylpyrophosphate, subunit 1, domain 1"/>
    <property type="match status" value="1"/>
</dbReference>
<evidence type="ECO:0000256" key="6">
    <source>
        <dbReference type="ARBA" id="ARBA00022888"/>
    </source>
</evidence>
<dbReference type="Proteomes" id="UP001220478">
    <property type="component" value="Chromosome"/>
</dbReference>
<dbReference type="PROSITE" id="PS51278">
    <property type="entry name" value="GATASE_TYPE_2"/>
    <property type="match status" value="1"/>
</dbReference>
<dbReference type="InterPro" id="IPR029055">
    <property type="entry name" value="Ntn_hydrolases_N"/>
</dbReference>
<sequence>MCGICGYLQTEDGETAKEAGRELLQKMTALISHRGPDAEGTYCSQGLGLGFRRLTIIDLSEQGNQPLFSENRRYSLVFNGEIYNYKELREDLIAHGYQFQSRTDSEVLVHGYACYGPKLLSKLRGMFAFAIWDNVERTLFLARDPFGIKPLYYSCNTKDGSFIFASEIKSFLAYPAFVKELNRDALFSYFNFQYSAWESTFFRGVYKLLPGHYLLIKPETLKAYSTPDKPLQTETYFHFTFDYSRRTNENDLVEELRQRLRESVQLHLQSDVEVGAFLSGGVDSSYIAALSRPQHTFSVGFAGYAGGGFNEIDYAKRLSAKLGIQHHHVDLTAEDCFGILPKLQYHMDEPHGNFSAVPLYFLAKLAKEYVTVVLSGEGADELFAGYDPYRDSHLAGIYKKMLPAACRRFNRKFINLIPSAHLRRAVLRAGMEPREYFLGEMSICTDSEARGLLQPEYAQGVSALNGLQPYYDEIAALPELDQKQLIDLKYWLPGDILLKADKMSSAHSLELRVPYLDLQIWDLARKIAPEQRIKGLETKHILRCAAQAYLPQEWSARQKLGFMVPLKDWLKQEKFANLLREEFGSGQARQFFQTDVLLQYLAKHQAGEANYQHQLYLAYVFLLWYKEYFCKR</sequence>
<dbReference type="PIRSF" id="PIRSF001589">
    <property type="entry name" value="Asn_synthetase_glu-h"/>
    <property type="match status" value="1"/>
</dbReference>